<accession>A0ABR1BE34</accession>
<evidence type="ECO:0000313" key="2">
    <source>
        <dbReference type="Proteomes" id="UP001359485"/>
    </source>
</evidence>
<name>A0ABR1BE34_POLSC</name>
<sequence length="203" mass="23599">MVSDQPQGGLRQLQYLKTLPRERRQDTPITEENYIEAWNLLERDLTTIEKLPPCWQIVFSNLAIHYIILNQFNEARQSILSVIKKEGLWDVVIYTNILNHLSEGICNCWKLSQGTSEVPKLELINFRKMRSRVRPECKGKKAKESPKLQPQEMICSVKSTGKKNTGENLPPNLKNVIKYYYMKIEAIDPGQFAEVFPHKKLKV</sequence>
<keyword evidence="2" id="KW-1185">Reference proteome</keyword>
<reference evidence="1 2" key="1">
    <citation type="submission" date="2023-09" db="EMBL/GenBank/DDBJ databases">
        <title>Genomes of two closely related lineages of the louse Polyplax serrata with different host specificities.</title>
        <authorList>
            <person name="Martinu J."/>
            <person name="Tarabai H."/>
            <person name="Stefka J."/>
            <person name="Hypsa V."/>
        </authorList>
    </citation>
    <scope>NUCLEOTIDE SEQUENCE [LARGE SCALE GENOMIC DNA]</scope>
    <source>
        <strain evidence="1">98ZLc_SE</strain>
    </source>
</reference>
<gene>
    <name evidence="1" type="ORF">RUM44_011985</name>
</gene>
<protein>
    <submittedName>
        <fullName evidence="1">Uncharacterized protein</fullName>
    </submittedName>
</protein>
<dbReference type="Proteomes" id="UP001359485">
    <property type="component" value="Unassembled WGS sequence"/>
</dbReference>
<dbReference type="EMBL" id="JAWJWF010000001">
    <property type="protein sequence ID" value="KAK6640299.1"/>
    <property type="molecule type" value="Genomic_DNA"/>
</dbReference>
<comment type="caution">
    <text evidence="1">The sequence shown here is derived from an EMBL/GenBank/DDBJ whole genome shotgun (WGS) entry which is preliminary data.</text>
</comment>
<organism evidence="1 2">
    <name type="scientific">Polyplax serrata</name>
    <name type="common">Common mouse louse</name>
    <dbReference type="NCBI Taxonomy" id="468196"/>
    <lineage>
        <taxon>Eukaryota</taxon>
        <taxon>Metazoa</taxon>
        <taxon>Ecdysozoa</taxon>
        <taxon>Arthropoda</taxon>
        <taxon>Hexapoda</taxon>
        <taxon>Insecta</taxon>
        <taxon>Pterygota</taxon>
        <taxon>Neoptera</taxon>
        <taxon>Paraneoptera</taxon>
        <taxon>Psocodea</taxon>
        <taxon>Troctomorpha</taxon>
        <taxon>Phthiraptera</taxon>
        <taxon>Anoplura</taxon>
        <taxon>Polyplacidae</taxon>
        <taxon>Polyplax</taxon>
    </lineage>
</organism>
<proteinExistence type="predicted"/>
<evidence type="ECO:0000313" key="1">
    <source>
        <dbReference type="EMBL" id="KAK6640299.1"/>
    </source>
</evidence>